<feature type="region of interest" description="Disordered" evidence="1">
    <location>
        <begin position="415"/>
        <end position="458"/>
    </location>
</feature>
<gene>
    <name evidence="3" type="ORF">IWX90DRAFT_145560</name>
</gene>
<proteinExistence type="predicted"/>
<feature type="region of interest" description="Disordered" evidence="1">
    <location>
        <begin position="126"/>
        <end position="162"/>
    </location>
</feature>
<evidence type="ECO:0000256" key="2">
    <source>
        <dbReference type="SAM" id="Phobius"/>
    </source>
</evidence>
<dbReference type="PANTHER" id="PTHR40623:SF1">
    <property type="match status" value="1"/>
</dbReference>
<feature type="compositionally biased region" description="Polar residues" evidence="1">
    <location>
        <begin position="281"/>
        <end position="319"/>
    </location>
</feature>
<accession>A0ABR1XZL1</accession>
<evidence type="ECO:0000313" key="4">
    <source>
        <dbReference type="Proteomes" id="UP001456524"/>
    </source>
</evidence>
<protein>
    <submittedName>
        <fullName evidence="3">Uncharacterized protein</fullName>
    </submittedName>
</protein>
<feature type="compositionally biased region" description="Low complexity" evidence="1">
    <location>
        <begin position="320"/>
        <end position="333"/>
    </location>
</feature>
<comment type="caution">
    <text evidence="3">The sequence shown here is derived from an EMBL/GenBank/DDBJ whole genome shotgun (WGS) entry which is preliminary data.</text>
</comment>
<feature type="compositionally biased region" description="Polar residues" evidence="1">
    <location>
        <begin position="353"/>
        <end position="369"/>
    </location>
</feature>
<dbReference type="EMBL" id="JBBWUH010000003">
    <property type="protein sequence ID" value="KAK8173563.1"/>
    <property type="molecule type" value="Genomic_DNA"/>
</dbReference>
<feature type="compositionally biased region" description="Polar residues" evidence="1">
    <location>
        <begin position="129"/>
        <end position="148"/>
    </location>
</feature>
<sequence>MSFWSSLGLAWKYTFVFGLLIAATLVVGAIKMLYTRSKLEKMSIEKSEKMRLDNPRLAFAQRTKDEGDLFGVRALEAGYFGGVSQSRPTSTCTSRNTSISGNTLVGTSSTPKLISPAASVTQLPRVKTNDSGKSLPSILRNKSSSLKLQPSEAELNGRKNHGGVDMSMDVPPSPAAPKSTFYPATNRNGQQSSILRVSPDPLAPVRKMHDPTNQPVVERVPRMAPFRSESDLNTKSMAVSVDFTIGGSSMSDPASPTNWPPSPSKIISHYVPQRSQDESRSLSPHGSQKYSTQSEVKTQPSIPQIPNYTFPTNVYMTRQSLYSSESDKSSTSSRHSRNLSDSTIDRGFPFPGHTTTMTDECSSRSTSAQSRRYSFSTSALETSLPIGSPDGSQLSEFFEAYFNQSHANLDKKLDLSSGTGVAKGSRLSEMTRAPSPGMMPPRLSPKNSKRGAPVGRAL</sequence>
<dbReference type="PANTHER" id="PTHR40623">
    <property type="entry name" value="INTEGRAL MEMBRANE PROTEIN"/>
    <property type="match status" value="1"/>
</dbReference>
<dbReference type="Proteomes" id="UP001456524">
    <property type="component" value="Unassembled WGS sequence"/>
</dbReference>
<keyword evidence="2" id="KW-0812">Transmembrane</keyword>
<reference evidence="3 4" key="1">
    <citation type="journal article" date="2022" name="G3 (Bethesda)">
        <title>Enemy or ally: a genomic approach to elucidate the lifestyle of Phyllosticta citrichinaensis.</title>
        <authorList>
            <person name="Buijs V.A."/>
            <person name="Groenewald J.Z."/>
            <person name="Haridas S."/>
            <person name="LaButti K.M."/>
            <person name="Lipzen A."/>
            <person name="Martin F.M."/>
            <person name="Barry K."/>
            <person name="Grigoriev I.V."/>
            <person name="Crous P.W."/>
            <person name="Seidl M.F."/>
        </authorList>
    </citation>
    <scope>NUCLEOTIDE SEQUENCE [LARGE SCALE GENOMIC DNA]</scope>
    <source>
        <strain evidence="3 4">CBS 129764</strain>
    </source>
</reference>
<feature type="transmembrane region" description="Helical" evidence="2">
    <location>
        <begin position="13"/>
        <end position="34"/>
    </location>
</feature>
<keyword evidence="2" id="KW-0472">Membrane</keyword>
<organism evidence="3 4">
    <name type="scientific">Phyllosticta citrichinensis</name>
    <dbReference type="NCBI Taxonomy" id="1130410"/>
    <lineage>
        <taxon>Eukaryota</taxon>
        <taxon>Fungi</taxon>
        <taxon>Dikarya</taxon>
        <taxon>Ascomycota</taxon>
        <taxon>Pezizomycotina</taxon>
        <taxon>Dothideomycetes</taxon>
        <taxon>Dothideomycetes incertae sedis</taxon>
        <taxon>Botryosphaeriales</taxon>
        <taxon>Phyllostictaceae</taxon>
        <taxon>Phyllosticta</taxon>
    </lineage>
</organism>
<feature type="region of interest" description="Disordered" evidence="1">
    <location>
        <begin position="248"/>
        <end position="369"/>
    </location>
</feature>
<name>A0ABR1XZL1_9PEZI</name>
<feature type="compositionally biased region" description="Polar residues" evidence="1">
    <location>
        <begin position="248"/>
        <end position="257"/>
    </location>
</feature>
<evidence type="ECO:0000313" key="3">
    <source>
        <dbReference type="EMBL" id="KAK8173563.1"/>
    </source>
</evidence>
<keyword evidence="2" id="KW-1133">Transmembrane helix</keyword>
<evidence type="ECO:0000256" key="1">
    <source>
        <dbReference type="SAM" id="MobiDB-lite"/>
    </source>
</evidence>
<keyword evidence="4" id="KW-1185">Reference proteome</keyword>